<keyword evidence="3" id="KW-1185">Reference proteome</keyword>
<organism evidence="2 3">
    <name type="scientific">Nitrosomonas cryotolerans ATCC 49181</name>
    <dbReference type="NCBI Taxonomy" id="1131553"/>
    <lineage>
        <taxon>Bacteria</taxon>
        <taxon>Pseudomonadati</taxon>
        <taxon>Pseudomonadota</taxon>
        <taxon>Betaproteobacteria</taxon>
        <taxon>Nitrosomonadales</taxon>
        <taxon>Nitrosomonadaceae</taxon>
        <taxon>Nitrosomonas</taxon>
    </lineage>
</organism>
<keyword evidence="2" id="KW-0436">Ligase</keyword>
<dbReference type="SUPFAM" id="SSF56091">
    <property type="entry name" value="DNA ligase/mRNA capping enzyme, catalytic domain"/>
    <property type="match status" value="1"/>
</dbReference>
<reference evidence="2 3" key="1">
    <citation type="submission" date="2016-12" db="EMBL/GenBank/DDBJ databases">
        <authorList>
            <person name="Song W.-J."/>
            <person name="Kurnit D.M."/>
        </authorList>
    </citation>
    <scope>NUCLEOTIDE SEQUENCE [LARGE SCALE GENOMIC DNA]</scope>
    <source>
        <strain evidence="2 3">ATCC 49181</strain>
    </source>
</reference>
<name>A0A1N6FY81_9PROT</name>
<dbReference type="AlphaFoldDB" id="A0A1N6FY81"/>
<sequence length="234" mass="27260">MCGEDRNVKDDFFKFPSTPHLATIAGADIRGDKVLSESERDEFLQHHLVIEEKVDGANLGISFNSEGNIQAQNRGAYLHLPGTGQWKKLGNWLTPRIDTLFEQLSDRYILFGEWCYAQHSVFYDRLPDWFLGFDIYDKQSGRFLSERGRNTLFEKIRIAQVPVITRGRFTYQEIKKLLSQSKLTSQSAEGIYLRIDQNDWLTQRAKLVHPIFIQSVEQHWSRSIIKPNRLRLDV</sequence>
<dbReference type="Gene3D" id="3.30.470.30">
    <property type="entry name" value="DNA ligase/mRNA capping enzyme"/>
    <property type="match status" value="1"/>
</dbReference>
<evidence type="ECO:0000313" key="2">
    <source>
        <dbReference type="EMBL" id="SIO00224.1"/>
    </source>
</evidence>
<proteinExistence type="predicted"/>
<gene>
    <name evidence="2" type="ORF">SAMN02743940_0461</name>
</gene>
<dbReference type="Pfam" id="PF09414">
    <property type="entry name" value="RNA_ligase"/>
    <property type="match status" value="1"/>
</dbReference>
<dbReference type="GO" id="GO:0016874">
    <property type="term" value="F:ligase activity"/>
    <property type="evidence" value="ECO:0007669"/>
    <property type="project" value="UniProtKB-KW"/>
</dbReference>
<dbReference type="InterPro" id="IPR021122">
    <property type="entry name" value="RNA_ligase_dom_REL/Rnl2"/>
</dbReference>
<evidence type="ECO:0000259" key="1">
    <source>
        <dbReference type="Pfam" id="PF09414"/>
    </source>
</evidence>
<accession>A0A1N6FY81</accession>
<dbReference type="PANTHER" id="PTHR43883:SF1">
    <property type="entry name" value="GLUCONOKINASE"/>
    <property type="match status" value="1"/>
</dbReference>
<dbReference type="Proteomes" id="UP000185062">
    <property type="component" value="Unassembled WGS sequence"/>
</dbReference>
<evidence type="ECO:0000313" key="3">
    <source>
        <dbReference type="Proteomes" id="UP000185062"/>
    </source>
</evidence>
<dbReference type="PANTHER" id="PTHR43883">
    <property type="entry name" value="SLR0207 PROTEIN"/>
    <property type="match status" value="1"/>
</dbReference>
<dbReference type="EMBL" id="FSRO01000001">
    <property type="protein sequence ID" value="SIO00224.1"/>
    <property type="molecule type" value="Genomic_DNA"/>
</dbReference>
<protein>
    <submittedName>
        <fullName evidence="2">RNA ligase</fullName>
    </submittedName>
</protein>
<dbReference type="STRING" id="44575.SAMN05216419_10711"/>
<feature type="domain" description="RNA ligase" evidence="1">
    <location>
        <begin position="47"/>
        <end position="207"/>
    </location>
</feature>
<dbReference type="InterPro" id="IPR052732">
    <property type="entry name" value="Cell-binding_unc_protein"/>
</dbReference>
<dbReference type="eggNOG" id="COG1423">
    <property type="taxonomic scope" value="Bacteria"/>
</dbReference>